<sequence length="211" mass="23662">MRHRQLGFTLIELLVVIGILGFVGAAAFAMLGSSLRLQGSVQTNTQHIEQLTRAMNWLQSDAEQFVNRPIRDELGEPEPALEVSGQGFSLTHLGWNNVLGAQRSTLQRVEYRIVDNHLRRRFWRVLDRDQDSAPVDQMLLNVEQFKVEVLSATGWHQQWPLETNFLPGESAAEDAPLALRVELTTETFGAVTRVFELPSVDQVSLLGASES</sequence>
<keyword evidence="12" id="KW-1185">Reference proteome</keyword>
<dbReference type="PANTHER" id="PTHR39583:SF2">
    <property type="entry name" value="TYPE II SECRETION SYSTEM PROTEIN J"/>
    <property type="match status" value="1"/>
</dbReference>
<keyword evidence="5" id="KW-0488">Methylation</keyword>
<comment type="subcellular location">
    <subcellularLocation>
        <location evidence="1">Cell inner membrane</location>
        <topology evidence="1">Single-pass membrane protein</topology>
    </subcellularLocation>
</comment>
<dbReference type="RefSeq" id="WP_115467873.1">
    <property type="nucleotide sequence ID" value="NZ_QKRA01000003.1"/>
</dbReference>
<evidence type="ECO:0000256" key="1">
    <source>
        <dbReference type="ARBA" id="ARBA00004377"/>
    </source>
</evidence>
<keyword evidence="7 10" id="KW-0812">Transmembrane</keyword>
<feature type="transmembrane region" description="Helical" evidence="10">
    <location>
        <begin position="6"/>
        <end position="31"/>
    </location>
</feature>
<dbReference type="GO" id="GO:0005886">
    <property type="term" value="C:plasma membrane"/>
    <property type="evidence" value="ECO:0007669"/>
    <property type="project" value="UniProtKB-SubCell"/>
</dbReference>
<comment type="similarity">
    <text evidence="2">Belongs to the GSP J family.</text>
</comment>
<evidence type="ECO:0000256" key="6">
    <source>
        <dbReference type="ARBA" id="ARBA00022519"/>
    </source>
</evidence>
<dbReference type="PANTHER" id="PTHR39583">
    <property type="entry name" value="TYPE II SECRETION SYSTEM PROTEIN J-RELATED"/>
    <property type="match status" value="1"/>
</dbReference>
<dbReference type="InterPro" id="IPR045584">
    <property type="entry name" value="Pilin-like"/>
</dbReference>
<dbReference type="InterPro" id="IPR010055">
    <property type="entry name" value="T2SS_protein-GspJ"/>
</dbReference>
<evidence type="ECO:0000256" key="5">
    <source>
        <dbReference type="ARBA" id="ARBA00022481"/>
    </source>
</evidence>
<keyword evidence="9 10" id="KW-0472">Membrane</keyword>
<evidence type="ECO:0000256" key="8">
    <source>
        <dbReference type="ARBA" id="ARBA00022989"/>
    </source>
</evidence>
<dbReference type="Pfam" id="PF11612">
    <property type="entry name" value="T2SSJ"/>
    <property type="match status" value="1"/>
</dbReference>
<dbReference type="InterPro" id="IPR051621">
    <property type="entry name" value="T2SS_protein_J"/>
</dbReference>
<name>A0A370UA07_9GAMM</name>
<keyword evidence="6" id="KW-0997">Cell inner membrane</keyword>
<keyword evidence="8 10" id="KW-1133">Transmembrane helix</keyword>
<evidence type="ECO:0000256" key="2">
    <source>
        <dbReference type="ARBA" id="ARBA00011084"/>
    </source>
</evidence>
<dbReference type="GO" id="GO:0015628">
    <property type="term" value="P:protein secretion by the type II secretion system"/>
    <property type="evidence" value="ECO:0007669"/>
    <property type="project" value="InterPro"/>
</dbReference>
<gene>
    <name evidence="11" type="primary">gspJ</name>
    <name evidence="11" type="ORF">DN730_09485</name>
</gene>
<evidence type="ECO:0000256" key="7">
    <source>
        <dbReference type="ARBA" id="ARBA00022692"/>
    </source>
</evidence>
<organism evidence="11 12">
    <name type="scientific">Marinomonas piezotolerans</name>
    <dbReference type="NCBI Taxonomy" id="2213058"/>
    <lineage>
        <taxon>Bacteria</taxon>
        <taxon>Pseudomonadati</taxon>
        <taxon>Pseudomonadota</taxon>
        <taxon>Gammaproteobacteria</taxon>
        <taxon>Oceanospirillales</taxon>
        <taxon>Oceanospirillaceae</taxon>
        <taxon>Marinomonas</taxon>
    </lineage>
</organism>
<dbReference type="SUPFAM" id="SSF54523">
    <property type="entry name" value="Pili subunits"/>
    <property type="match status" value="1"/>
</dbReference>
<protein>
    <recommendedName>
        <fullName evidence="3">Type II secretion system protein J</fullName>
    </recommendedName>
</protein>
<dbReference type="Gene3D" id="2.10.70.20">
    <property type="entry name" value="gspk-gspi-gspj complex like domains"/>
    <property type="match status" value="1"/>
</dbReference>
<dbReference type="Gene3D" id="3.10.610.10">
    <property type="entry name" value="GSPII I/J protein-like"/>
    <property type="match status" value="1"/>
</dbReference>
<evidence type="ECO:0000313" key="12">
    <source>
        <dbReference type="Proteomes" id="UP000254326"/>
    </source>
</evidence>
<dbReference type="Proteomes" id="UP000254326">
    <property type="component" value="Unassembled WGS sequence"/>
</dbReference>
<dbReference type="AlphaFoldDB" id="A0A370UA07"/>
<accession>A0A370UA07</accession>
<dbReference type="Pfam" id="PF07963">
    <property type="entry name" value="N_methyl"/>
    <property type="match status" value="1"/>
</dbReference>
<dbReference type="NCBIfam" id="TIGR01711">
    <property type="entry name" value="gspJ"/>
    <property type="match status" value="1"/>
</dbReference>
<dbReference type="OrthoDB" id="9794345at2"/>
<keyword evidence="4" id="KW-1003">Cell membrane</keyword>
<evidence type="ECO:0000256" key="9">
    <source>
        <dbReference type="ARBA" id="ARBA00023136"/>
    </source>
</evidence>
<evidence type="ECO:0000256" key="10">
    <source>
        <dbReference type="SAM" id="Phobius"/>
    </source>
</evidence>
<comment type="caution">
    <text evidence="11">The sequence shown here is derived from an EMBL/GenBank/DDBJ whole genome shotgun (WGS) entry which is preliminary data.</text>
</comment>
<dbReference type="NCBIfam" id="TIGR02532">
    <property type="entry name" value="IV_pilin_GFxxxE"/>
    <property type="match status" value="1"/>
</dbReference>
<dbReference type="InterPro" id="IPR012902">
    <property type="entry name" value="N_methyl_site"/>
</dbReference>
<evidence type="ECO:0000313" key="11">
    <source>
        <dbReference type="EMBL" id="RDL44610.1"/>
    </source>
</evidence>
<dbReference type="GO" id="GO:0015627">
    <property type="term" value="C:type II protein secretion system complex"/>
    <property type="evidence" value="ECO:0007669"/>
    <property type="project" value="InterPro"/>
</dbReference>
<reference evidence="11 12" key="1">
    <citation type="submission" date="2018-06" db="EMBL/GenBank/DDBJ databases">
        <title>Marinomonas sp. YLB-05 draft genome sequence.</title>
        <authorList>
            <person name="Yu L."/>
            <person name="Tang X."/>
        </authorList>
    </citation>
    <scope>NUCLEOTIDE SEQUENCE [LARGE SCALE GENOMIC DNA]</scope>
    <source>
        <strain evidence="11 12">YLB-05</strain>
    </source>
</reference>
<evidence type="ECO:0000256" key="3">
    <source>
        <dbReference type="ARBA" id="ARBA00021539"/>
    </source>
</evidence>
<proteinExistence type="inferred from homology"/>
<evidence type="ECO:0000256" key="4">
    <source>
        <dbReference type="ARBA" id="ARBA00022475"/>
    </source>
</evidence>
<dbReference type="EMBL" id="QKRA01000003">
    <property type="protein sequence ID" value="RDL44610.1"/>
    <property type="molecule type" value="Genomic_DNA"/>
</dbReference>